<sequence>MADYGTFLQHTGDTLGAADFSDYVRRALGDKAGDYNHISLEDHYRRAIDAALDGTGIGFQGERFYGPDAVDATFNIGETIAGALHDVDFWEIASHHSRHEERRRDEALRGMAEALKADVHFDHVDFGWNSDRRREELTMVAAGNKYEPEMTYLVSAYWGYQPPRPDMTVPAKSDPDCLAFEVEALWEEEGSGEQVQRAALCASLAEVLALMRGLRAEYAAREGDPLGVPEQPGHANLTPVPEPAPTDVDAPMVAVADVGRALAAAMRDDRINLADAVDAARRTNNSAAAGQRDGLIAYHYVLTIEWDSVQGHRESRTWFDRYYVAPGTSREAVFTDVLKDSKDIAFEDSHSDPGVEDAVVRFFSLERDALI</sequence>
<dbReference type="Proteomes" id="UP000680206">
    <property type="component" value="Unassembled WGS sequence"/>
</dbReference>
<proteinExistence type="predicted"/>
<organism evidence="2 3">
    <name type="scientific">Actinomadura violacea</name>
    <dbReference type="NCBI Taxonomy" id="2819934"/>
    <lineage>
        <taxon>Bacteria</taxon>
        <taxon>Bacillati</taxon>
        <taxon>Actinomycetota</taxon>
        <taxon>Actinomycetes</taxon>
        <taxon>Streptosporangiales</taxon>
        <taxon>Thermomonosporaceae</taxon>
        <taxon>Actinomadura</taxon>
    </lineage>
</organism>
<feature type="region of interest" description="Disordered" evidence="1">
    <location>
        <begin position="224"/>
        <end position="244"/>
    </location>
</feature>
<accession>A0ABS3S029</accession>
<name>A0ABS3S029_9ACTN</name>
<evidence type="ECO:0000313" key="2">
    <source>
        <dbReference type="EMBL" id="MBO2461620.1"/>
    </source>
</evidence>
<dbReference type="RefSeq" id="WP_208244995.1">
    <property type="nucleotide sequence ID" value="NZ_JAGEPF010000018.1"/>
</dbReference>
<protein>
    <submittedName>
        <fullName evidence="2">Uncharacterized protein</fullName>
    </submittedName>
</protein>
<comment type="caution">
    <text evidence="2">The sequence shown here is derived from an EMBL/GenBank/DDBJ whole genome shotgun (WGS) entry which is preliminary data.</text>
</comment>
<keyword evidence="3" id="KW-1185">Reference proteome</keyword>
<evidence type="ECO:0000256" key="1">
    <source>
        <dbReference type="SAM" id="MobiDB-lite"/>
    </source>
</evidence>
<gene>
    <name evidence="2" type="ORF">J4709_29035</name>
</gene>
<dbReference type="EMBL" id="JAGEPF010000018">
    <property type="protein sequence ID" value="MBO2461620.1"/>
    <property type="molecule type" value="Genomic_DNA"/>
</dbReference>
<evidence type="ECO:0000313" key="3">
    <source>
        <dbReference type="Proteomes" id="UP000680206"/>
    </source>
</evidence>
<reference evidence="2 3" key="1">
    <citation type="submission" date="2021-03" db="EMBL/GenBank/DDBJ databases">
        <title>Actinomadura violae sp. nov., isolated from lichen in Thailand.</title>
        <authorList>
            <person name="Kanchanasin P."/>
            <person name="Saeng-In P."/>
            <person name="Phongsopitanun W."/>
            <person name="Yuki M."/>
            <person name="Kudo T."/>
            <person name="Ohkuma M."/>
            <person name="Tanasupawat S."/>
        </authorList>
    </citation>
    <scope>NUCLEOTIDE SEQUENCE [LARGE SCALE GENOMIC DNA]</scope>
    <source>
        <strain evidence="2 3">LCR2-06</strain>
    </source>
</reference>